<dbReference type="InterPro" id="IPR029787">
    <property type="entry name" value="Nucleotide_cyclase"/>
</dbReference>
<dbReference type="InterPro" id="IPR001789">
    <property type="entry name" value="Sig_transdc_resp-reg_receiver"/>
</dbReference>
<dbReference type="SUPFAM" id="SSF55785">
    <property type="entry name" value="PYP-like sensor domain (PAS domain)"/>
    <property type="match status" value="1"/>
</dbReference>
<dbReference type="PANTHER" id="PTHR44757">
    <property type="entry name" value="DIGUANYLATE CYCLASE DGCP"/>
    <property type="match status" value="1"/>
</dbReference>
<feature type="domain" description="PAC" evidence="3">
    <location>
        <begin position="212"/>
        <end position="264"/>
    </location>
</feature>
<dbReference type="InterPro" id="IPR013655">
    <property type="entry name" value="PAS_fold_3"/>
</dbReference>
<dbReference type="SMART" id="SM00052">
    <property type="entry name" value="EAL"/>
    <property type="match status" value="1"/>
</dbReference>
<dbReference type="Gene3D" id="3.30.70.270">
    <property type="match status" value="1"/>
</dbReference>
<dbReference type="Gene3D" id="2.10.70.100">
    <property type="match status" value="1"/>
</dbReference>
<dbReference type="NCBIfam" id="TIGR00254">
    <property type="entry name" value="GGDEF"/>
    <property type="match status" value="1"/>
</dbReference>
<dbReference type="Gene3D" id="3.40.50.2300">
    <property type="match status" value="1"/>
</dbReference>
<keyword evidence="7" id="KW-1185">Reference proteome</keyword>
<evidence type="ECO:0000313" key="6">
    <source>
        <dbReference type="EMBL" id="WEJ62877.1"/>
    </source>
</evidence>
<name>A0ABY8CBL8_9GAMM</name>
<dbReference type="PROSITE" id="PS50887">
    <property type="entry name" value="GGDEF"/>
    <property type="match status" value="1"/>
</dbReference>
<dbReference type="InterPro" id="IPR035965">
    <property type="entry name" value="PAS-like_dom_sf"/>
</dbReference>
<sequence length="696" mass="78483">MLPQSNLSPLILVVEDDPVTRLTLVKVLSNSGYEVIHAANGREGFSSFIKHKPSLILIDAMMPEMNGYEAIQAIRNYEQERAIPVLMLTALEDSESIEQAFEAGATDFITKPINWELLAQRVKYALRTSKIEDKLRSSQSQLVFAQKLAKLGYWEWDANKDEVTGSESVFLLFGIPKQKGISLEQFLSNILPKDLPIIQQAISEANQGQSHIQISFRVLQHDGNLTHIECLGEVSFDRDNQLIKITGSAQDISRLHKAELLIQYQTQHDSLTELPNRASFTTTLNDFLLSQSSKRLSAVIIFDIDRFKQINENLGQEQGDNLLTSLAQRLNRITREEDNCARLGSDEFAVLVRNVQNQHELNLLLNRFTHDLNAPFMINNKELFISYSIGISVHPNDAKTTEKLIQHANIARSKAKSLGGNQFIFYRPEMNENAQDMLSLENDLRRALTNNEIEVFYQPQVNAQTLVSTGAEALVRWRHPTRGIISPVVFIPLAESTGMIIEIGQYVLETAVKDAEQWHALGYNQMHIGINLSSRQFTQSNLMELVQNVTSRSKLPPKFIDLEITESLAMSNAETNINILKGLKAIGVSLSIDDFGTGYSSLAYLHSFPIDTIKIDRSFVLNLDTKEGRAIAQTILAMADSLKLEVVAEGIELEAQVDFFKGNHCDIFQGYKFGKPMPKNEFLEWLKEYNKSVKLN</sequence>
<dbReference type="CDD" id="cd01948">
    <property type="entry name" value="EAL"/>
    <property type="match status" value="1"/>
</dbReference>
<dbReference type="InterPro" id="IPR035919">
    <property type="entry name" value="EAL_sf"/>
</dbReference>
<dbReference type="InterPro" id="IPR052155">
    <property type="entry name" value="Biofilm_reg_signaling"/>
</dbReference>
<protein>
    <submittedName>
        <fullName evidence="6">EAL domain-containing protein</fullName>
    </submittedName>
</protein>
<feature type="modified residue" description="4-aspartylphosphate" evidence="1">
    <location>
        <position position="59"/>
    </location>
</feature>
<evidence type="ECO:0000256" key="1">
    <source>
        <dbReference type="PROSITE-ProRule" id="PRU00169"/>
    </source>
</evidence>
<gene>
    <name evidence="6" type="ORF">NR989_01130</name>
</gene>
<dbReference type="SUPFAM" id="SSF52172">
    <property type="entry name" value="CheY-like"/>
    <property type="match status" value="1"/>
</dbReference>
<dbReference type="PROSITE" id="PS50113">
    <property type="entry name" value="PAC"/>
    <property type="match status" value="1"/>
</dbReference>
<evidence type="ECO:0000313" key="7">
    <source>
        <dbReference type="Proteomes" id="UP001222275"/>
    </source>
</evidence>
<dbReference type="SMART" id="SM00448">
    <property type="entry name" value="REC"/>
    <property type="match status" value="1"/>
</dbReference>
<dbReference type="SMART" id="SM00267">
    <property type="entry name" value="GGDEF"/>
    <property type="match status" value="1"/>
</dbReference>
<dbReference type="SUPFAM" id="SSF55073">
    <property type="entry name" value="Nucleotide cyclase"/>
    <property type="match status" value="1"/>
</dbReference>
<feature type="domain" description="Response regulatory" evidence="2">
    <location>
        <begin position="10"/>
        <end position="126"/>
    </location>
</feature>
<dbReference type="Pfam" id="PF00990">
    <property type="entry name" value="GGDEF"/>
    <property type="match status" value="1"/>
</dbReference>
<dbReference type="Proteomes" id="UP001222275">
    <property type="component" value="Chromosome"/>
</dbReference>
<dbReference type="InterPro" id="IPR000160">
    <property type="entry name" value="GGDEF_dom"/>
</dbReference>
<evidence type="ECO:0000259" key="2">
    <source>
        <dbReference type="PROSITE" id="PS50110"/>
    </source>
</evidence>
<dbReference type="InterPro" id="IPR011006">
    <property type="entry name" value="CheY-like_superfamily"/>
</dbReference>
<evidence type="ECO:0000259" key="3">
    <source>
        <dbReference type="PROSITE" id="PS50113"/>
    </source>
</evidence>
<dbReference type="CDD" id="cd01949">
    <property type="entry name" value="GGDEF"/>
    <property type="match status" value="1"/>
</dbReference>
<evidence type="ECO:0000259" key="5">
    <source>
        <dbReference type="PROSITE" id="PS50887"/>
    </source>
</evidence>
<dbReference type="EMBL" id="CP102381">
    <property type="protein sequence ID" value="WEJ62877.1"/>
    <property type="molecule type" value="Genomic_DNA"/>
</dbReference>
<dbReference type="Gene3D" id="3.30.450.20">
    <property type="entry name" value="PAS domain"/>
    <property type="match status" value="1"/>
</dbReference>
<feature type="domain" description="EAL" evidence="4">
    <location>
        <begin position="437"/>
        <end position="690"/>
    </location>
</feature>
<dbReference type="InterPro" id="IPR000700">
    <property type="entry name" value="PAS-assoc_C"/>
</dbReference>
<dbReference type="PROSITE" id="PS50883">
    <property type="entry name" value="EAL"/>
    <property type="match status" value="1"/>
</dbReference>
<dbReference type="InterPro" id="IPR043128">
    <property type="entry name" value="Rev_trsase/Diguanyl_cyclase"/>
</dbReference>
<dbReference type="PANTHER" id="PTHR44757:SF2">
    <property type="entry name" value="BIOFILM ARCHITECTURE MAINTENANCE PROTEIN MBAA"/>
    <property type="match status" value="1"/>
</dbReference>
<dbReference type="Pfam" id="PF08447">
    <property type="entry name" value="PAS_3"/>
    <property type="match status" value="1"/>
</dbReference>
<feature type="domain" description="GGDEF" evidence="5">
    <location>
        <begin position="295"/>
        <end position="428"/>
    </location>
</feature>
<dbReference type="CDD" id="cd00130">
    <property type="entry name" value="PAS"/>
    <property type="match status" value="1"/>
</dbReference>
<dbReference type="InterPro" id="IPR000014">
    <property type="entry name" value="PAS"/>
</dbReference>
<reference evidence="6 7" key="1">
    <citation type="submission" date="2022-06" db="EMBL/GenBank/DDBJ databases">
        <title>Thiomicrohabdus sp. nov, an obligately chemolithoautotrophic, sulfur-oxidizing bacterium isolated from beach of Guanyin Mountain. Amoy.</title>
        <authorList>
            <person name="Zhu H."/>
        </authorList>
    </citation>
    <scope>NUCLEOTIDE SEQUENCE [LARGE SCALE GENOMIC DNA]</scope>
    <source>
        <strain evidence="6 7">XGS-01</strain>
    </source>
</reference>
<organism evidence="6 7">
    <name type="scientific">Thiomicrorhabdus lithotrophica</name>
    <dbReference type="NCBI Taxonomy" id="2949997"/>
    <lineage>
        <taxon>Bacteria</taxon>
        <taxon>Pseudomonadati</taxon>
        <taxon>Pseudomonadota</taxon>
        <taxon>Gammaproteobacteria</taxon>
        <taxon>Thiotrichales</taxon>
        <taxon>Piscirickettsiaceae</taxon>
        <taxon>Thiomicrorhabdus</taxon>
    </lineage>
</organism>
<dbReference type="Pfam" id="PF00072">
    <property type="entry name" value="Response_reg"/>
    <property type="match status" value="1"/>
</dbReference>
<dbReference type="RefSeq" id="WP_275595134.1">
    <property type="nucleotide sequence ID" value="NZ_CP102381.1"/>
</dbReference>
<dbReference type="Gene3D" id="3.20.20.450">
    <property type="entry name" value="EAL domain"/>
    <property type="match status" value="1"/>
</dbReference>
<evidence type="ECO:0000259" key="4">
    <source>
        <dbReference type="PROSITE" id="PS50883"/>
    </source>
</evidence>
<dbReference type="PROSITE" id="PS50110">
    <property type="entry name" value="RESPONSE_REGULATORY"/>
    <property type="match status" value="1"/>
</dbReference>
<dbReference type="InterPro" id="IPR001633">
    <property type="entry name" value="EAL_dom"/>
</dbReference>
<dbReference type="Pfam" id="PF00563">
    <property type="entry name" value="EAL"/>
    <property type="match status" value="1"/>
</dbReference>
<keyword evidence="1" id="KW-0597">Phosphoprotein</keyword>
<proteinExistence type="predicted"/>
<accession>A0ABY8CBL8</accession>
<dbReference type="SUPFAM" id="SSF141868">
    <property type="entry name" value="EAL domain-like"/>
    <property type="match status" value="1"/>
</dbReference>